<feature type="transmembrane region" description="Helical" evidence="4">
    <location>
        <begin position="35"/>
        <end position="57"/>
    </location>
</feature>
<evidence type="ECO:0000313" key="7">
    <source>
        <dbReference type="Proteomes" id="UP001501138"/>
    </source>
</evidence>
<dbReference type="Pfam" id="PF07730">
    <property type="entry name" value="HisKA_3"/>
    <property type="match status" value="1"/>
</dbReference>
<dbReference type="Gene3D" id="1.20.5.1930">
    <property type="match status" value="1"/>
</dbReference>
<gene>
    <name evidence="6" type="ORF">GCM10009809_36340</name>
</gene>
<dbReference type="SUPFAM" id="SSF55874">
    <property type="entry name" value="ATPase domain of HSP90 chaperone/DNA topoisomerase II/histidine kinase"/>
    <property type="match status" value="1"/>
</dbReference>
<name>A0ABN2JTE5_9MICO</name>
<organism evidence="6 7">
    <name type="scientific">Isoptericola hypogeus</name>
    <dbReference type="NCBI Taxonomy" id="300179"/>
    <lineage>
        <taxon>Bacteria</taxon>
        <taxon>Bacillati</taxon>
        <taxon>Actinomycetota</taxon>
        <taxon>Actinomycetes</taxon>
        <taxon>Micrococcales</taxon>
        <taxon>Promicromonosporaceae</taxon>
        <taxon>Isoptericola</taxon>
    </lineage>
</organism>
<feature type="transmembrane region" description="Helical" evidence="4">
    <location>
        <begin position="140"/>
        <end position="161"/>
    </location>
</feature>
<dbReference type="RefSeq" id="WP_344250173.1">
    <property type="nucleotide sequence ID" value="NZ_BAAAPM010000009.1"/>
</dbReference>
<keyword evidence="7" id="KW-1185">Reference proteome</keyword>
<evidence type="ECO:0000313" key="6">
    <source>
        <dbReference type="EMBL" id="GAA1737973.1"/>
    </source>
</evidence>
<dbReference type="Proteomes" id="UP001501138">
    <property type="component" value="Unassembled WGS sequence"/>
</dbReference>
<evidence type="ECO:0000256" key="4">
    <source>
        <dbReference type="SAM" id="Phobius"/>
    </source>
</evidence>
<accession>A0ABN2JTE5</accession>
<dbReference type="InterPro" id="IPR050482">
    <property type="entry name" value="Sensor_HK_TwoCompSys"/>
</dbReference>
<keyword evidence="4" id="KW-0472">Membrane</keyword>
<sequence>MRRPGAETAAGLATLGVCVAILVLVPFFVEPVSFLVPVWAWGAGALAYVLVTAAAVLQPRDSGRAIAGVVAQTLLAGGLVIGVPGAGWLPILLVFGAATTTYLVPWWMTALVILANSLALGVSTVLAAGQRGDAVVPWEVVLGVGLYLLLQVASAFVSAALQREQRMRAELSVAHAELAAAAVLRDESSRASERLRIARELHDLLGHQLTVLTLELESATHRTGDEQAAHVARARGVARDLLGDVRATVGELRRRAPDLREALEAVAAAVPHPRVEVAVADDVSADEEQTAALVRVAQEAVTNAVRHAEGASVLRIEVAVADGALTLVAQDDGYAVGTVRPGHGLQGVTERLAALGGAVRFDGGAGFRLEASLPARVVS</sequence>
<feature type="transmembrane region" description="Helical" evidence="4">
    <location>
        <begin position="104"/>
        <end position="128"/>
    </location>
</feature>
<dbReference type="InterPro" id="IPR011712">
    <property type="entry name" value="Sig_transdc_His_kin_sub3_dim/P"/>
</dbReference>
<keyword evidence="1" id="KW-0808">Transferase</keyword>
<dbReference type="PANTHER" id="PTHR24421:SF59">
    <property type="entry name" value="OXYGEN SENSOR HISTIDINE KINASE NREB"/>
    <property type="match status" value="1"/>
</dbReference>
<dbReference type="InterPro" id="IPR036890">
    <property type="entry name" value="HATPase_C_sf"/>
</dbReference>
<evidence type="ECO:0000259" key="5">
    <source>
        <dbReference type="Pfam" id="PF07730"/>
    </source>
</evidence>
<keyword evidence="4" id="KW-1133">Transmembrane helix</keyword>
<dbReference type="EMBL" id="BAAAPM010000009">
    <property type="protein sequence ID" value="GAA1737973.1"/>
    <property type="molecule type" value="Genomic_DNA"/>
</dbReference>
<dbReference type="CDD" id="cd16917">
    <property type="entry name" value="HATPase_UhpB-NarQ-NarX-like"/>
    <property type="match status" value="1"/>
</dbReference>
<dbReference type="GO" id="GO:0016301">
    <property type="term" value="F:kinase activity"/>
    <property type="evidence" value="ECO:0007669"/>
    <property type="project" value="UniProtKB-KW"/>
</dbReference>
<feature type="transmembrane region" description="Helical" evidence="4">
    <location>
        <begin position="12"/>
        <end position="29"/>
    </location>
</feature>
<proteinExistence type="predicted"/>
<feature type="domain" description="Signal transduction histidine kinase subgroup 3 dimerisation and phosphoacceptor" evidence="5">
    <location>
        <begin position="193"/>
        <end position="255"/>
    </location>
</feature>
<keyword evidence="3" id="KW-0902">Two-component regulatory system</keyword>
<keyword evidence="4" id="KW-0812">Transmembrane</keyword>
<protein>
    <submittedName>
        <fullName evidence="6">Sensor histidine kinase</fullName>
    </submittedName>
</protein>
<dbReference type="Gene3D" id="3.30.565.10">
    <property type="entry name" value="Histidine kinase-like ATPase, C-terminal domain"/>
    <property type="match status" value="1"/>
</dbReference>
<dbReference type="PANTHER" id="PTHR24421">
    <property type="entry name" value="NITRATE/NITRITE SENSOR PROTEIN NARX-RELATED"/>
    <property type="match status" value="1"/>
</dbReference>
<evidence type="ECO:0000256" key="2">
    <source>
        <dbReference type="ARBA" id="ARBA00022777"/>
    </source>
</evidence>
<keyword evidence="2 6" id="KW-0418">Kinase</keyword>
<evidence type="ECO:0000256" key="1">
    <source>
        <dbReference type="ARBA" id="ARBA00022679"/>
    </source>
</evidence>
<comment type="caution">
    <text evidence="6">The sequence shown here is derived from an EMBL/GenBank/DDBJ whole genome shotgun (WGS) entry which is preliminary data.</text>
</comment>
<feature type="transmembrane region" description="Helical" evidence="4">
    <location>
        <begin position="69"/>
        <end position="98"/>
    </location>
</feature>
<evidence type="ECO:0000256" key="3">
    <source>
        <dbReference type="ARBA" id="ARBA00023012"/>
    </source>
</evidence>
<reference evidence="6 7" key="1">
    <citation type="journal article" date="2019" name="Int. J. Syst. Evol. Microbiol.">
        <title>The Global Catalogue of Microorganisms (GCM) 10K type strain sequencing project: providing services to taxonomists for standard genome sequencing and annotation.</title>
        <authorList>
            <consortium name="The Broad Institute Genomics Platform"/>
            <consortium name="The Broad Institute Genome Sequencing Center for Infectious Disease"/>
            <person name="Wu L."/>
            <person name="Ma J."/>
        </authorList>
    </citation>
    <scope>NUCLEOTIDE SEQUENCE [LARGE SCALE GENOMIC DNA]</scope>
    <source>
        <strain evidence="6 7">JCM 15589</strain>
    </source>
</reference>